<dbReference type="InterPro" id="IPR011110">
    <property type="entry name" value="Reg_prop"/>
</dbReference>
<dbReference type="EMBL" id="CP060025">
    <property type="protein sequence ID" value="QNG78185.1"/>
    <property type="molecule type" value="Genomic_DNA"/>
</dbReference>
<keyword evidence="1" id="KW-0808">Transferase</keyword>
<dbReference type="GO" id="GO:0016301">
    <property type="term" value="F:kinase activity"/>
    <property type="evidence" value="ECO:0007669"/>
    <property type="project" value="UniProtKB-KW"/>
</dbReference>
<gene>
    <name evidence="1" type="ORF">GPNADHDJ_02400</name>
</gene>
<protein>
    <submittedName>
        <fullName evidence="1">Histidine kinase</fullName>
    </submittedName>
</protein>
<dbReference type="InterPro" id="IPR015943">
    <property type="entry name" value="WD40/YVTN_repeat-like_dom_sf"/>
</dbReference>
<dbReference type="SUPFAM" id="SSF63829">
    <property type="entry name" value="Calcium-dependent phosphotriesterase"/>
    <property type="match status" value="2"/>
</dbReference>
<dbReference type="Proteomes" id="UP000515598">
    <property type="component" value="Chromosome"/>
</dbReference>
<dbReference type="AlphaFoldDB" id="A0AAX1IGX4"/>
<proteinExistence type="predicted"/>
<organism evidence="1 2">
    <name type="scientific">Stenotrophomonas maltophilia</name>
    <name type="common">Pseudomonas maltophilia</name>
    <name type="synonym">Xanthomonas maltophilia</name>
    <dbReference type="NCBI Taxonomy" id="40324"/>
    <lineage>
        <taxon>Bacteria</taxon>
        <taxon>Pseudomonadati</taxon>
        <taxon>Pseudomonadota</taxon>
        <taxon>Gammaproteobacteria</taxon>
        <taxon>Lysobacterales</taxon>
        <taxon>Lysobacteraceae</taxon>
        <taxon>Stenotrophomonas</taxon>
        <taxon>Stenotrophomonas maltophilia group</taxon>
    </lineage>
</organism>
<evidence type="ECO:0000313" key="1">
    <source>
        <dbReference type="EMBL" id="QNG78185.1"/>
    </source>
</evidence>
<evidence type="ECO:0000313" key="2">
    <source>
        <dbReference type="Proteomes" id="UP000515598"/>
    </source>
</evidence>
<reference evidence="1 2" key="1">
    <citation type="submission" date="2020-08" db="EMBL/GenBank/DDBJ databases">
        <title>Phenotypic and transcriptomic analysis of seven clinical Stenotrophomonas maltophilia isolates identify a small set of shared and commonly regulated genes involved in biofilm lifestyle.</title>
        <authorList>
            <person name="Alio I."/>
            <person name="Gudzuhn M."/>
            <person name="Streit W."/>
        </authorList>
    </citation>
    <scope>NUCLEOTIDE SEQUENCE [LARGE SCALE GENOMIC DNA]</scope>
    <source>
        <strain evidence="1 2">UHH_SKK55</strain>
    </source>
</reference>
<dbReference type="Gene3D" id="2.130.10.10">
    <property type="entry name" value="YVTN repeat-like/Quinoprotein amine dehydrogenase"/>
    <property type="match status" value="3"/>
</dbReference>
<dbReference type="Pfam" id="PF07494">
    <property type="entry name" value="Reg_prop"/>
    <property type="match status" value="2"/>
</dbReference>
<sequence length="623" mass="68379">MTSGWRLWCRGIAGMGLLLVAMATAAATLHMAETPRLRRFGAAEGLPSRMVVALAEDRQGHVWAATDGGLARYDGNSLRVWEHDPEQPGSLPGNEIETLLIDPLDRVWVGINGKGVARLDADRERFQTFDTVNSTCQGQFWALAYVDDALWIGTNNHGVCRFGEDGSVRLYTHDPAHPGGLPSNSIFTSLVDARGRLWVGTEAGVARWNGSGFEPVAARELGRLSVLRLSRDADGSIWVGSQNDGLYRIDGQDRVSRPRWADSAQLRSALVLADRQGGYWAGTSDGLLRGDAAVLRRLEGDRGSGFLTAHSGVLDLLQDHEGGLWVALLTQGLAYLPPDWRRFSIWNQLDGKPLDSQYLLSAASDGKNYYVGSARGVYQLDAQGTLRLLASDRQLGNGVVWSVLPRPDGRLWLGRGGRITVYDPATGALRDLRIDGSADLRQRIDLMRQAPDGTVWVSVMGLDLQQRDAEGRLLHSHPLEHFRGTADAPIEQIRFDAHGRPWVMGDMGIWREQAGRFEAVPGVSRGPIYDLVWIDPQQLWLARQGAFERYQWDGMSLRLIQRIDGSAGVPPVTMGGWRWPTMASSGPRRRAACCGGTRRRGACNSSTNAMACPMPSSPVGHLR</sequence>
<keyword evidence="1" id="KW-0418">Kinase</keyword>
<accession>A0AAX1IGX4</accession>
<name>A0AAX1IGX4_STEMA</name>